<proteinExistence type="predicted"/>
<dbReference type="AlphaFoldDB" id="A0A7Y0QJS5"/>
<dbReference type="EMBL" id="JABCJJ010000048">
    <property type="protein sequence ID" value="NMR21662.1"/>
    <property type="molecule type" value="Genomic_DNA"/>
</dbReference>
<dbReference type="Proteomes" id="UP000562124">
    <property type="component" value="Unassembled WGS sequence"/>
</dbReference>
<comment type="caution">
    <text evidence="1">The sequence shown here is derived from an EMBL/GenBank/DDBJ whole genome shotgun (WGS) entry which is preliminary data.</text>
</comment>
<keyword evidence="2" id="KW-1185">Reference proteome</keyword>
<name>A0A7Y0QJS5_CELFI</name>
<sequence length="234" mass="25996">MLRDGLADHWDGRDTVEQMRAGGSRNWRQMEWPGFHFEEQVGALLNVAYPTPPVGGPRRTYGATPFDYASSARVWDAKAHTVLEVSIPSGRRTSTASSPAILNDSTAITTCLTEQGLGFLVLDGAATFDETGHFDDWHRTYTREGRTSVGYTSNSGRRRRRKQAFDPMTLRALWIQDVPALNAGIVGGWISRERQGAQPVRAGQERGADRNDKFHLKVHKSAAWVVATQNWVGT</sequence>
<protein>
    <submittedName>
        <fullName evidence="1">Uncharacterized protein</fullName>
    </submittedName>
</protein>
<evidence type="ECO:0000313" key="1">
    <source>
        <dbReference type="EMBL" id="NMR21662.1"/>
    </source>
</evidence>
<organism evidence="1 2">
    <name type="scientific">Cellulomonas fimi</name>
    <dbReference type="NCBI Taxonomy" id="1708"/>
    <lineage>
        <taxon>Bacteria</taxon>
        <taxon>Bacillati</taxon>
        <taxon>Actinomycetota</taxon>
        <taxon>Actinomycetes</taxon>
        <taxon>Micrococcales</taxon>
        <taxon>Cellulomonadaceae</taxon>
        <taxon>Cellulomonas</taxon>
    </lineage>
</organism>
<dbReference type="RefSeq" id="WP_169326026.1">
    <property type="nucleotide sequence ID" value="NZ_JABCJJ010000048.1"/>
</dbReference>
<gene>
    <name evidence="1" type="ORF">HIR71_15790</name>
</gene>
<accession>A0A7Y0QJS5</accession>
<evidence type="ECO:0000313" key="2">
    <source>
        <dbReference type="Proteomes" id="UP000562124"/>
    </source>
</evidence>
<reference evidence="1 2" key="1">
    <citation type="submission" date="2020-04" db="EMBL/GenBank/DDBJ databases">
        <title>Sequencing and Assembly of C. fimi.</title>
        <authorList>
            <person name="Ramsey A.R."/>
        </authorList>
    </citation>
    <scope>NUCLEOTIDE SEQUENCE [LARGE SCALE GENOMIC DNA]</scope>
    <source>
        <strain evidence="1 2">SB</strain>
    </source>
</reference>